<comment type="subcellular location">
    <subcellularLocation>
        <location evidence="1">Membrane</location>
        <topology evidence="1">Multi-pass membrane protein</topology>
    </subcellularLocation>
</comment>
<sequence>MQREKFSSRLGFLLISAGCAIGLGNVWRFPFITGKYGGAAFVILYLIFLVLLGLPIMVMEFAVGRASQKSVATSFDTLEPKGTKWHLHKYTSIAGNYLLMMFYTTIAGWMLLYCWKMISGEFSSGMNSEQVKAVFQNMQADPLVMTIAMVIVVVGCLAICSFGLKNGVEKITKVMMLCLLAIMALLAVHSLTLSGAGEGLKFYLFPDFGKLSEAGIFNAIFDAMGQAFFTLSIGMGSIAIFGSYIGKDHALTGEAVRVTMLDTGVALMAGLIIFPACFTFGVNPDSGPNLIFVTLPNVFVNIPGGRIWGTLFFIFMLFAALSTVIAVFENIISCWMDLKGWSRRKTVLINLVLLLVLSLPCVLGFNLLSGVQPLGEGSTILDLEDFIVSNNVLPLGSLVYLMFCTRRYGWGWNSFRKEANTGKGLQFPNWSRIYVSYILPIIVLVVFIQGYIAKFFPQLFGG</sequence>
<dbReference type="InterPro" id="IPR047218">
    <property type="entry name" value="YocR/YhdH-like"/>
</dbReference>
<keyword evidence="4 7" id="KW-1133">Transmembrane helix</keyword>
<dbReference type="SUPFAM" id="SSF161070">
    <property type="entry name" value="SNF-like"/>
    <property type="match status" value="1"/>
</dbReference>
<evidence type="ECO:0000256" key="3">
    <source>
        <dbReference type="ARBA" id="ARBA00022692"/>
    </source>
</evidence>
<dbReference type="GO" id="GO:0016020">
    <property type="term" value="C:membrane"/>
    <property type="evidence" value="ECO:0007669"/>
    <property type="project" value="UniProtKB-SubCell"/>
</dbReference>
<evidence type="ECO:0000256" key="5">
    <source>
        <dbReference type="ARBA" id="ARBA00023136"/>
    </source>
</evidence>
<dbReference type="EMBL" id="JACRTL010000003">
    <property type="protein sequence ID" value="MBC8610766.1"/>
    <property type="molecule type" value="Genomic_DNA"/>
</dbReference>
<dbReference type="InterPro" id="IPR000175">
    <property type="entry name" value="Na/ntran_symport"/>
</dbReference>
<gene>
    <name evidence="8" type="ORF">H8702_06465</name>
</gene>
<proteinExistence type="inferred from homology"/>
<dbReference type="PANTHER" id="PTHR42948">
    <property type="entry name" value="TRANSPORTER"/>
    <property type="match status" value="1"/>
</dbReference>
<evidence type="ECO:0000256" key="7">
    <source>
        <dbReference type="SAM" id="Phobius"/>
    </source>
</evidence>
<feature type="transmembrane region" description="Helical" evidence="7">
    <location>
        <begin position="143"/>
        <end position="164"/>
    </location>
</feature>
<feature type="transmembrane region" description="Helical" evidence="7">
    <location>
        <begin position="388"/>
        <end position="409"/>
    </location>
</feature>
<dbReference type="AlphaFoldDB" id="A0A8J6TRH2"/>
<dbReference type="PRINTS" id="PR00176">
    <property type="entry name" value="NANEUSMPORT"/>
</dbReference>
<dbReference type="NCBIfam" id="NF037979">
    <property type="entry name" value="Na_transp"/>
    <property type="match status" value="1"/>
</dbReference>
<accession>A0A8J6TRH2</accession>
<feature type="transmembrane region" description="Helical" evidence="7">
    <location>
        <begin position="176"/>
        <end position="196"/>
    </location>
</feature>
<feature type="transmembrane region" description="Helical" evidence="7">
    <location>
        <begin position="430"/>
        <end position="452"/>
    </location>
</feature>
<evidence type="ECO:0000313" key="9">
    <source>
        <dbReference type="Proteomes" id="UP000632659"/>
    </source>
</evidence>
<dbReference type="PROSITE" id="PS50267">
    <property type="entry name" value="NA_NEUROTRAN_SYMP_3"/>
    <property type="match status" value="1"/>
</dbReference>
<keyword evidence="3 6" id="KW-0812">Transmembrane</keyword>
<keyword evidence="5 7" id="KW-0472">Membrane</keyword>
<feature type="transmembrane region" description="Helical" evidence="7">
    <location>
        <begin position="97"/>
        <end position="118"/>
    </location>
</feature>
<name>A0A8J6TRH2_9FIRM</name>
<keyword evidence="9" id="KW-1185">Reference proteome</keyword>
<feature type="transmembrane region" description="Helical" evidence="7">
    <location>
        <begin position="348"/>
        <end position="368"/>
    </location>
</feature>
<dbReference type="Proteomes" id="UP000632659">
    <property type="component" value="Unassembled WGS sequence"/>
</dbReference>
<dbReference type="GO" id="GO:0015293">
    <property type="term" value="F:symporter activity"/>
    <property type="evidence" value="ECO:0007669"/>
    <property type="project" value="UniProtKB-KW"/>
</dbReference>
<reference evidence="8" key="1">
    <citation type="submission" date="2020-08" db="EMBL/GenBank/DDBJ databases">
        <title>Genome public.</title>
        <authorList>
            <person name="Liu C."/>
            <person name="Sun Q."/>
        </authorList>
    </citation>
    <scope>NUCLEOTIDE SEQUENCE</scope>
    <source>
        <strain evidence="8">NSJ-15</strain>
    </source>
</reference>
<keyword evidence="6" id="KW-0769">Symport</keyword>
<dbReference type="Pfam" id="PF00209">
    <property type="entry name" value="SNF"/>
    <property type="match status" value="2"/>
</dbReference>
<dbReference type="PROSITE" id="PS00610">
    <property type="entry name" value="NA_NEUROTRAN_SYMP_1"/>
    <property type="match status" value="1"/>
</dbReference>
<comment type="caution">
    <text evidence="8">The sequence shown here is derived from an EMBL/GenBank/DDBJ whole genome shotgun (WGS) entry which is preliminary data.</text>
</comment>
<evidence type="ECO:0000256" key="2">
    <source>
        <dbReference type="ARBA" id="ARBA00022448"/>
    </source>
</evidence>
<feature type="transmembrane region" description="Helical" evidence="7">
    <location>
        <begin position="307"/>
        <end position="328"/>
    </location>
</feature>
<feature type="transmembrane region" description="Helical" evidence="7">
    <location>
        <begin position="216"/>
        <end position="246"/>
    </location>
</feature>
<organism evidence="8 9">
    <name type="scientific">Massiliimalia timonensis</name>
    <dbReference type="NCBI Taxonomy" id="1987501"/>
    <lineage>
        <taxon>Bacteria</taxon>
        <taxon>Bacillati</taxon>
        <taxon>Bacillota</taxon>
        <taxon>Clostridia</taxon>
        <taxon>Eubacteriales</taxon>
        <taxon>Oscillospiraceae</taxon>
        <taxon>Massiliimalia</taxon>
    </lineage>
</organism>
<dbReference type="InterPro" id="IPR037272">
    <property type="entry name" value="SNS_sf"/>
</dbReference>
<evidence type="ECO:0000256" key="1">
    <source>
        <dbReference type="ARBA" id="ARBA00004141"/>
    </source>
</evidence>
<keyword evidence="2 6" id="KW-0813">Transport</keyword>
<comment type="similarity">
    <text evidence="6">Belongs to the sodium:neurotransmitter symporter (SNF) (TC 2.A.22) family.</text>
</comment>
<dbReference type="RefSeq" id="WP_154825561.1">
    <property type="nucleotide sequence ID" value="NZ_JACRTL010000003.1"/>
</dbReference>
<evidence type="ECO:0000256" key="4">
    <source>
        <dbReference type="ARBA" id="ARBA00022989"/>
    </source>
</evidence>
<feature type="transmembrane region" description="Helical" evidence="7">
    <location>
        <begin position="258"/>
        <end position="282"/>
    </location>
</feature>
<evidence type="ECO:0000313" key="8">
    <source>
        <dbReference type="EMBL" id="MBC8610766.1"/>
    </source>
</evidence>
<evidence type="ECO:0000256" key="6">
    <source>
        <dbReference type="RuleBase" id="RU003732"/>
    </source>
</evidence>
<dbReference type="PANTHER" id="PTHR42948:SF1">
    <property type="entry name" value="TRANSPORTER"/>
    <property type="match status" value="1"/>
</dbReference>
<protein>
    <recommendedName>
        <fullName evidence="6">Transporter</fullName>
    </recommendedName>
</protein>
<dbReference type="CDD" id="cd10336">
    <property type="entry name" value="SLC6sbd_Tyt1-Like"/>
    <property type="match status" value="1"/>
</dbReference>
<feature type="transmembrane region" description="Helical" evidence="7">
    <location>
        <begin position="38"/>
        <end position="59"/>
    </location>
</feature>